<dbReference type="InterPro" id="IPR010982">
    <property type="entry name" value="Lambda_DNA-bd_dom_sf"/>
</dbReference>
<dbReference type="PROSITE" id="PS50943">
    <property type="entry name" value="HTH_CROC1"/>
    <property type="match status" value="1"/>
</dbReference>
<dbReference type="PROSITE" id="PS50110">
    <property type="entry name" value="RESPONSE_REGULATORY"/>
    <property type="match status" value="1"/>
</dbReference>
<dbReference type="SMART" id="SM00448">
    <property type="entry name" value="REC"/>
    <property type="match status" value="1"/>
</dbReference>
<dbReference type="InterPro" id="IPR001789">
    <property type="entry name" value="Sig_transdc_resp-reg_receiver"/>
</dbReference>
<dbReference type="EMBL" id="JAXBLV010000244">
    <property type="protein sequence ID" value="MDY3563602.1"/>
    <property type="molecule type" value="Genomic_DNA"/>
</dbReference>
<evidence type="ECO:0000256" key="2">
    <source>
        <dbReference type="PROSITE-ProRule" id="PRU00169"/>
    </source>
</evidence>
<feature type="domain" description="Response regulatory" evidence="4">
    <location>
        <begin position="42"/>
        <end position="157"/>
    </location>
</feature>
<dbReference type="InterPro" id="IPR050595">
    <property type="entry name" value="Bact_response_regulator"/>
</dbReference>
<dbReference type="SUPFAM" id="SSF52172">
    <property type="entry name" value="CheY-like"/>
    <property type="match status" value="1"/>
</dbReference>
<feature type="modified residue" description="4-aspartylphosphate" evidence="2">
    <location>
        <position position="92"/>
    </location>
</feature>
<keyword evidence="1 2" id="KW-0597">Phosphoprotein</keyword>
<sequence>MPYDLDDYRLTQTPKPMYPMTPPPKAQPQPAPRELQSSGDIHILILDDDPHTCAVIQAALNNRDFVTEVVSDPMMVQSALSSGQRYHLIVLDYVLPGLEPEQVFGWIRDHQPDANIVVVTGYPSVDSAINCLRAKTCDYLTKPFQIEQLREIVYRCLESQGLLRMTEDALKEALGAAIRERRKALSLTLSNMSDRTGVSLGYLSQIELGKNSASIETLYRICLALGMKMSELFQSVQRA</sequence>
<dbReference type="Pfam" id="PF01381">
    <property type="entry name" value="HTH_3"/>
    <property type="match status" value="1"/>
</dbReference>
<gene>
    <name evidence="6" type="ORF">R5W23_005216</name>
</gene>
<reference evidence="7" key="1">
    <citation type="journal article" date="2023" name="Mar. Drugs">
        <title>Gemmata algarum, a Novel Planctomycete Isolated from an Algal Mat, Displays Antimicrobial Activity.</title>
        <authorList>
            <person name="Kumar G."/>
            <person name="Kallscheuer N."/>
            <person name="Kashif M."/>
            <person name="Ahamad S."/>
            <person name="Jagadeeshwari U."/>
            <person name="Pannikurungottu S."/>
            <person name="Haufschild T."/>
            <person name="Kabuu M."/>
            <person name="Sasikala C."/>
            <person name="Jogler C."/>
            <person name="Ramana C."/>
        </authorList>
    </citation>
    <scope>NUCLEOTIDE SEQUENCE [LARGE SCALE GENOMIC DNA]</scope>
    <source>
        <strain evidence="7">JC673</strain>
    </source>
</reference>
<comment type="caution">
    <text evidence="6">The sequence shown here is derived from an EMBL/GenBank/DDBJ whole genome shotgun (WGS) entry which is preliminary data.</text>
</comment>
<dbReference type="PANTHER" id="PTHR44591:SF3">
    <property type="entry name" value="RESPONSE REGULATORY DOMAIN-CONTAINING PROTEIN"/>
    <property type="match status" value="1"/>
</dbReference>
<evidence type="ECO:0000256" key="1">
    <source>
        <dbReference type="ARBA" id="ARBA00022553"/>
    </source>
</evidence>
<proteinExistence type="predicted"/>
<dbReference type="Proteomes" id="UP001272242">
    <property type="component" value="Unassembled WGS sequence"/>
</dbReference>
<evidence type="ECO:0000259" key="5">
    <source>
        <dbReference type="PROSITE" id="PS50943"/>
    </source>
</evidence>
<dbReference type="Pfam" id="PF00072">
    <property type="entry name" value="Response_reg"/>
    <property type="match status" value="1"/>
</dbReference>
<dbReference type="Gene3D" id="3.40.50.2300">
    <property type="match status" value="1"/>
</dbReference>
<organism evidence="6 7">
    <name type="scientific">Gemmata algarum</name>
    <dbReference type="NCBI Taxonomy" id="2975278"/>
    <lineage>
        <taxon>Bacteria</taxon>
        <taxon>Pseudomonadati</taxon>
        <taxon>Planctomycetota</taxon>
        <taxon>Planctomycetia</taxon>
        <taxon>Gemmatales</taxon>
        <taxon>Gemmataceae</taxon>
        <taxon>Gemmata</taxon>
    </lineage>
</organism>
<dbReference type="SMART" id="SM00530">
    <property type="entry name" value="HTH_XRE"/>
    <property type="match status" value="1"/>
</dbReference>
<dbReference type="SUPFAM" id="SSF47413">
    <property type="entry name" value="lambda repressor-like DNA-binding domains"/>
    <property type="match status" value="1"/>
</dbReference>
<dbReference type="CDD" id="cd00156">
    <property type="entry name" value="REC"/>
    <property type="match status" value="1"/>
</dbReference>
<dbReference type="RefSeq" id="WP_010049152.1">
    <property type="nucleotide sequence ID" value="NZ_JAXBLV010000244.1"/>
</dbReference>
<evidence type="ECO:0000313" key="7">
    <source>
        <dbReference type="Proteomes" id="UP001272242"/>
    </source>
</evidence>
<evidence type="ECO:0000256" key="3">
    <source>
        <dbReference type="SAM" id="MobiDB-lite"/>
    </source>
</evidence>
<feature type="compositionally biased region" description="Pro residues" evidence="3">
    <location>
        <begin position="16"/>
        <end position="31"/>
    </location>
</feature>
<dbReference type="PANTHER" id="PTHR44591">
    <property type="entry name" value="STRESS RESPONSE REGULATOR PROTEIN 1"/>
    <property type="match status" value="1"/>
</dbReference>
<dbReference type="InterPro" id="IPR011006">
    <property type="entry name" value="CheY-like_superfamily"/>
</dbReference>
<accession>A0ABU5F7T5</accession>
<name>A0ABU5F7T5_9BACT</name>
<feature type="region of interest" description="Disordered" evidence="3">
    <location>
        <begin position="11"/>
        <end position="34"/>
    </location>
</feature>
<evidence type="ECO:0000259" key="4">
    <source>
        <dbReference type="PROSITE" id="PS50110"/>
    </source>
</evidence>
<feature type="domain" description="HTH cro/C1-type" evidence="5">
    <location>
        <begin position="178"/>
        <end position="232"/>
    </location>
</feature>
<keyword evidence="7" id="KW-1185">Reference proteome</keyword>
<dbReference type="InterPro" id="IPR001387">
    <property type="entry name" value="Cro/C1-type_HTH"/>
</dbReference>
<dbReference type="Gene3D" id="1.10.260.40">
    <property type="entry name" value="lambda repressor-like DNA-binding domains"/>
    <property type="match status" value="1"/>
</dbReference>
<dbReference type="CDD" id="cd00093">
    <property type="entry name" value="HTH_XRE"/>
    <property type="match status" value="1"/>
</dbReference>
<evidence type="ECO:0000313" key="6">
    <source>
        <dbReference type="EMBL" id="MDY3563602.1"/>
    </source>
</evidence>
<protein>
    <submittedName>
        <fullName evidence="6">Response regulator</fullName>
    </submittedName>
</protein>